<gene>
    <name evidence="2" type="ORF">MOC45_03110</name>
</gene>
<evidence type="ECO:0000313" key="2">
    <source>
        <dbReference type="EMBL" id="MCY8119602.1"/>
    </source>
</evidence>
<dbReference type="AlphaFoldDB" id="A0A9Q4DLE1"/>
<dbReference type="Proteomes" id="UP001070352">
    <property type="component" value="Unassembled WGS sequence"/>
</dbReference>
<comment type="caution">
    <text evidence="2">The sequence shown here is derived from an EMBL/GenBank/DDBJ whole genome shotgun (WGS) entry which is preliminary data.</text>
</comment>
<sequence length="478" mass="53611">MPVPTKEQLRKINKLSHSALDEDQVYVFRSLSADTLPVQRFGWFGEYNIIMNGNMLNSLKKDYKAGVGLLASHDNGRLPFGRTFDAEVTVDHVNGEPVETMYVDHYIVTHVKDGEGNKVPLRTEINGMTTQDIVNHIDVGHTFDTSIGFAITEPKCSICNHDIRDYEKCSHLPGRTYDVQVGEEVEQRRCDIVANKGEGLENSLVYAGAVNRAIITHGQFTAEGQSFSERLQGSVKEDETTFYNVDDIKTVPLHSQILCRMSKGNMELFTTTSERKDINYLKGSEEMPTNNQSLSAADESKDVVSLAEYNKVVSEKEDLSVKLSEAEGKLTKFEDKVEALEEKLSATEQTNVELKAKSELADKFTKDLIDSVVEAGVKARGNAFNKDRYQKYAETLSVDELKEELTAFQSEFPGSVEEARVTSVELQENNDQTEILSKTRMRELAAKNAMEIYRTKGGNLEELTRNELAKLQSKSQSE</sequence>
<protein>
    <submittedName>
        <fullName evidence="2">Uncharacterized protein</fullName>
    </submittedName>
</protein>
<keyword evidence="1" id="KW-0175">Coiled coil</keyword>
<proteinExistence type="predicted"/>
<evidence type="ECO:0000256" key="1">
    <source>
        <dbReference type="SAM" id="Coils"/>
    </source>
</evidence>
<reference evidence="2" key="1">
    <citation type="submission" date="2022-02" db="EMBL/GenBank/DDBJ databases">
        <title>Crop Bioprotection Bacillus Genome Sequencing.</title>
        <authorList>
            <person name="Dunlap C."/>
        </authorList>
    </citation>
    <scope>NUCLEOTIDE SEQUENCE</scope>
    <source>
        <strain evidence="2">M18B4</strain>
    </source>
</reference>
<accession>A0A9Q4DLE1</accession>
<evidence type="ECO:0000313" key="3">
    <source>
        <dbReference type="Proteomes" id="UP001070352"/>
    </source>
</evidence>
<name>A0A9Q4DLE1_BACSC</name>
<feature type="coiled-coil region" evidence="1">
    <location>
        <begin position="316"/>
        <end position="357"/>
    </location>
</feature>
<dbReference type="EMBL" id="JALANJ010000003">
    <property type="protein sequence ID" value="MCY8119602.1"/>
    <property type="molecule type" value="Genomic_DNA"/>
</dbReference>
<organism evidence="2 3">
    <name type="scientific">Bacillus spizizenii</name>
    <name type="common">Bacillus subtilis subsp. spizizenii</name>
    <dbReference type="NCBI Taxonomy" id="96241"/>
    <lineage>
        <taxon>Bacteria</taxon>
        <taxon>Bacillati</taxon>
        <taxon>Bacillota</taxon>
        <taxon>Bacilli</taxon>
        <taxon>Bacillales</taxon>
        <taxon>Bacillaceae</taxon>
        <taxon>Bacillus</taxon>
    </lineage>
</organism>